<gene>
    <name evidence="4" type="ORF">UCRPC4_g03746</name>
</gene>
<comment type="subcellular location">
    <subcellularLocation>
        <location evidence="1">Membrane</location>
        <topology evidence="1">Multi-pass membrane protein</topology>
    </subcellularLocation>
</comment>
<dbReference type="OrthoDB" id="6509908at2759"/>
<keyword evidence="3" id="KW-1133">Transmembrane helix</keyword>
<dbReference type="GO" id="GO:0016020">
    <property type="term" value="C:membrane"/>
    <property type="evidence" value="ECO:0007669"/>
    <property type="project" value="UniProtKB-SubCell"/>
</dbReference>
<dbReference type="InterPro" id="IPR011701">
    <property type="entry name" value="MFS"/>
</dbReference>
<dbReference type="InterPro" id="IPR050327">
    <property type="entry name" value="Proton-linked_MCT"/>
</dbReference>
<comment type="similarity">
    <text evidence="2">Belongs to the major facilitator superfamily. Monocarboxylate porter (TC 2.A.1.13) family.</text>
</comment>
<dbReference type="AlphaFoldDB" id="A0A0G2GXA9"/>
<proteinExistence type="inferred from homology"/>
<keyword evidence="3" id="KW-0812">Transmembrane</keyword>
<sequence>MAFIALATLAISCLVLKLRVKPSGRRQIFQLHAYREPAFLINQIAGFVAFVGFFAPFFYLESYSLAQPQDDKSIAFYLLPMILAGSFCGRIVPNFFADKTGPFLVLIPGCFISGLLALCWIAIKSTRGLIAFAVLFGFFTGGIVSITPLTVVAITPNYRDLGTRMGMFMGGGALATLIGAPILGAILNDTGSYLGVQIFCGVLLIAGGVLWIPTYWFATRAHDRKVAVGEFSVGGAGGPQMSKEIRVSDNEK</sequence>
<reference evidence="4 5" key="1">
    <citation type="submission" date="2015-05" db="EMBL/GenBank/DDBJ databases">
        <title>Distinctive expansion of gene families associated with plant cell wall degradation and secondary metabolism in the genomes of grapevine trunk pathogens.</title>
        <authorList>
            <person name="Lawrence D.P."/>
            <person name="Travadon R."/>
            <person name="Rolshausen P.E."/>
            <person name="Baumgartner K."/>
        </authorList>
    </citation>
    <scope>NUCLEOTIDE SEQUENCE [LARGE SCALE GENOMIC DNA]</scope>
    <source>
        <strain evidence="4">UCRPC4</strain>
    </source>
</reference>
<name>A0A0G2GXA9_PHACM</name>
<evidence type="ECO:0000256" key="1">
    <source>
        <dbReference type="ARBA" id="ARBA00004141"/>
    </source>
</evidence>
<dbReference type="Gene3D" id="1.20.1250.20">
    <property type="entry name" value="MFS general substrate transporter like domains"/>
    <property type="match status" value="1"/>
</dbReference>
<dbReference type="EMBL" id="LCWF01000086">
    <property type="protein sequence ID" value="KKY21310.1"/>
    <property type="molecule type" value="Genomic_DNA"/>
</dbReference>
<feature type="transmembrane region" description="Helical" evidence="3">
    <location>
        <begin position="194"/>
        <end position="218"/>
    </location>
</feature>
<protein>
    <submittedName>
        <fullName evidence="4">Putative mfs monocarboxylate transporter</fullName>
    </submittedName>
</protein>
<feature type="transmembrane region" description="Helical" evidence="3">
    <location>
        <begin position="74"/>
        <end position="97"/>
    </location>
</feature>
<dbReference type="InterPro" id="IPR036259">
    <property type="entry name" value="MFS_trans_sf"/>
</dbReference>
<dbReference type="Pfam" id="PF07690">
    <property type="entry name" value="MFS_1"/>
    <property type="match status" value="1"/>
</dbReference>
<dbReference type="SUPFAM" id="SSF103473">
    <property type="entry name" value="MFS general substrate transporter"/>
    <property type="match status" value="1"/>
</dbReference>
<feature type="transmembrane region" description="Helical" evidence="3">
    <location>
        <begin position="130"/>
        <end position="154"/>
    </location>
</feature>
<organism evidence="4 5">
    <name type="scientific">Phaeomoniella chlamydospora</name>
    <name type="common">Phaeoacremonium chlamydosporum</name>
    <dbReference type="NCBI Taxonomy" id="158046"/>
    <lineage>
        <taxon>Eukaryota</taxon>
        <taxon>Fungi</taxon>
        <taxon>Dikarya</taxon>
        <taxon>Ascomycota</taxon>
        <taxon>Pezizomycotina</taxon>
        <taxon>Eurotiomycetes</taxon>
        <taxon>Chaetothyriomycetidae</taxon>
        <taxon>Phaeomoniellales</taxon>
        <taxon>Phaeomoniellaceae</taxon>
        <taxon>Phaeomoniella</taxon>
    </lineage>
</organism>
<evidence type="ECO:0000313" key="4">
    <source>
        <dbReference type="EMBL" id="KKY21310.1"/>
    </source>
</evidence>
<accession>A0A0G2GXA9</accession>
<evidence type="ECO:0000256" key="3">
    <source>
        <dbReference type="SAM" id="Phobius"/>
    </source>
</evidence>
<keyword evidence="3" id="KW-0472">Membrane</keyword>
<feature type="transmembrane region" description="Helical" evidence="3">
    <location>
        <begin position="41"/>
        <end position="62"/>
    </location>
</feature>
<dbReference type="PANTHER" id="PTHR11360">
    <property type="entry name" value="MONOCARBOXYLATE TRANSPORTER"/>
    <property type="match status" value="1"/>
</dbReference>
<feature type="transmembrane region" description="Helical" evidence="3">
    <location>
        <begin position="166"/>
        <end position="187"/>
    </location>
</feature>
<evidence type="ECO:0000313" key="5">
    <source>
        <dbReference type="Proteomes" id="UP000053317"/>
    </source>
</evidence>
<evidence type="ECO:0000256" key="2">
    <source>
        <dbReference type="ARBA" id="ARBA00006727"/>
    </source>
</evidence>
<comment type="caution">
    <text evidence="4">The sequence shown here is derived from an EMBL/GenBank/DDBJ whole genome shotgun (WGS) entry which is preliminary data.</text>
</comment>
<reference evidence="4 5" key="2">
    <citation type="submission" date="2015-05" db="EMBL/GenBank/DDBJ databases">
        <authorList>
            <person name="Morales-Cruz A."/>
            <person name="Amrine K.C."/>
            <person name="Cantu D."/>
        </authorList>
    </citation>
    <scope>NUCLEOTIDE SEQUENCE [LARGE SCALE GENOMIC DNA]</scope>
    <source>
        <strain evidence="4">UCRPC4</strain>
    </source>
</reference>
<keyword evidence="5" id="KW-1185">Reference proteome</keyword>
<feature type="transmembrane region" description="Helical" evidence="3">
    <location>
        <begin position="103"/>
        <end position="123"/>
    </location>
</feature>
<dbReference type="PANTHER" id="PTHR11360:SF234">
    <property type="entry name" value="MFS-TYPE TRANSPORTER DBAD-RELATED"/>
    <property type="match status" value="1"/>
</dbReference>
<dbReference type="GO" id="GO:0022857">
    <property type="term" value="F:transmembrane transporter activity"/>
    <property type="evidence" value="ECO:0007669"/>
    <property type="project" value="InterPro"/>
</dbReference>
<dbReference type="Proteomes" id="UP000053317">
    <property type="component" value="Unassembled WGS sequence"/>
</dbReference>